<dbReference type="EMBL" id="RWJN01000046">
    <property type="protein sequence ID" value="TCD69215.1"/>
    <property type="molecule type" value="Genomic_DNA"/>
</dbReference>
<keyword evidence="1" id="KW-1133">Transmembrane helix</keyword>
<name>A0A4R0RSC2_9APHY</name>
<comment type="caution">
    <text evidence="2">The sequence shown here is derived from an EMBL/GenBank/DDBJ whole genome shotgun (WGS) entry which is preliminary data.</text>
</comment>
<organism evidence="2 3">
    <name type="scientific">Steccherinum ochraceum</name>
    <dbReference type="NCBI Taxonomy" id="92696"/>
    <lineage>
        <taxon>Eukaryota</taxon>
        <taxon>Fungi</taxon>
        <taxon>Dikarya</taxon>
        <taxon>Basidiomycota</taxon>
        <taxon>Agaricomycotina</taxon>
        <taxon>Agaricomycetes</taxon>
        <taxon>Polyporales</taxon>
        <taxon>Steccherinaceae</taxon>
        <taxon>Steccherinum</taxon>
    </lineage>
</organism>
<feature type="transmembrane region" description="Helical" evidence="1">
    <location>
        <begin position="6"/>
        <end position="26"/>
    </location>
</feature>
<evidence type="ECO:0000313" key="3">
    <source>
        <dbReference type="Proteomes" id="UP000292702"/>
    </source>
</evidence>
<keyword evidence="3" id="KW-1185">Reference proteome</keyword>
<accession>A0A4R0RSC2</accession>
<reference evidence="2 3" key="1">
    <citation type="submission" date="2018-11" db="EMBL/GenBank/DDBJ databases">
        <title>Genome assembly of Steccherinum ochraceum LE-BIN_3174, the white-rot fungus of the Steccherinaceae family (The Residual Polyporoid clade, Polyporales, Basidiomycota).</title>
        <authorList>
            <person name="Fedorova T.V."/>
            <person name="Glazunova O.A."/>
            <person name="Landesman E.O."/>
            <person name="Moiseenko K.V."/>
            <person name="Psurtseva N.V."/>
            <person name="Savinova O.S."/>
            <person name="Shakhova N.V."/>
            <person name="Tyazhelova T.V."/>
            <person name="Vasina D.V."/>
        </authorList>
    </citation>
    <scope>NUCLEOTIDE SEQUENCE [LARGE SCALE GENOMIC DNA]</scope>
    <source>
        <strain evidence="2 3">LE-BIN_3174</strain>
    </source>
</reference>
<evidence type="ECO:0000313" key="2">
    <source>
        <dbReference type="EMBL" id="TCD69215.1"/>
    </source>
</evidence>
<protein>
    <submittedName>
        <fullName evidence="2">Uncharacterized protein</fullName>
    </submittedName>
</protein>
<feature type="transmembrane region" description="Helical" evidence="1">
    <location>
        <begin position="88"/>
        <end position="106"/>
    </location>
</feature>
<gene>
    <name evidence="2" type="ORF">EIP91_008318</name>
</gene>
<dbReference type="AlphaFoldDB" id="A0A4R0RSC2"/>
<keyword evidence="1" id="KW-0472">Membrane</keyword>
<evidence type="ECO:0000256" key="1">
    <source>
        <dbReference type="SAM" id="Phobius"/>
    </source>
</evidence>
<keyword evidence="1" id="KW-0812">Transmembrane</keyword>
<sequence length="147" mass="15769">MAAIPGLIAPVAGLLTVLWLPMLGMFNNRPGSHCPLAKAKAHFLTMVILTEAWFRLLTADTLVTCKPDPHHPFKDAWARCRMSSSASMSAFLICAISTPTAIYIAVKGSHLGLSANISSLGNRRGHIRLESQVDGRLVVVAYGTEAS</sequence>
<proteinExistence type="predicted"/>
<dbReference type="Proteomes" id="UP000292702">
    <property type="component" value="Unassembled WGS sequence"/>
</dbReference>